<feature type="compositionally biased region" description="Polar residues" evidence="1">
    <location>
        <begin position="966"/>
        <end position="981"/>
    </location>
</feature>
<keyword evidence="4" id="KW-1185">Reference proteome</keyword>
<dbReference type="InterPro" id="IPR035445">
    <property type="entry name" value="GYF-like_dom_sf"/>
</dbReference>
<feature type="region of interest" description="Disordered" evidence="1">
    <location>
        <begin position="567"/>
        <end position="607"/>
    </location>
</feature>
<feature type="region of interest" description="Disordered" evidence="1">
    <location>
        <begin position="335"/>
        <end position="464"/>
    </location>
</feature>
<proteinExistence type="predicted"/>
<feature type="compositionally biased region" description="Polar residues" evidence="1">
    <location>
        <begin position="83"/>
        <end position="95"/>
    </location>
</feature>
<dbReference type="Pfam" id="PF02213">
    <property type="entry name" value="GYF"/>
    <property type="match status" value="1"/>
</dbReference>
<feature type="compositionally biased region" description="Polar residues" evidence="1">
    <location>
        <begin position="692"/>
        <end position="705"/>
    </location>
</feature>
<feature type="compositionally biased region" description="Polar residues" evidence="1">
    <location>
        <begin position="783"/>
        <end position="793"/>
    </location>
</feature>
<feature type="region of interest" description="Disordered" evidence="1">
    <location>
        <begin position="645"/>
        <end position="748"/>
    </location>
</feature>
<reference evidence="3" key="1">
    <citation type="submission" date="2022-01" db="EMBL/GenBank/DDBJ databases">
        <title>Comparative genomics reveals a dynamic genome evolution in the ectomycorrhizal milk-cap (Lactarius) mushrooms.</title>
        <authorList>
            <consortium name="DOE Joint Genome Institute"/>
            <person name="Lebreton A."/>
            <person name="Tang N."/>
            <person name="Kuo A."/>
            <person name="LaButti K."/>
            <person name="Drula E."/>
            <person name="Barry K."/>
            <person name="Clum A."/>
            <person name="Lipzen A."/>
            <person name="Mousain D."/>
            <person name="Ng V."/>
            <person name="Wang R."/>
            <person name="Wang X."/>
            <person name="Dai Y."/>
            <person name="Henrissat B."/>
            <person name="Grigoriev I.V."/>
            <person name="Guerin-Laguette A."/>
            <person name="Yu F."/>
            <person name="Martin F.M."/>
        </authorList>
    </citation>
    <scope>NUCLEOTIDE SEQUENCE</scope>
    <source>
        <strain evidence="3">QP</strain>
    </source>
</reference>
<dbReference type="Gene3D" id="3.30.1490.40">
    <property type="match status" value="1"/>
</dbReference>
<dbReference type="PROSITE" id="PS50829">
    <property type="entry name" value="GYF"/>
    <property type="match status" value="1"/>
</dbReference>
<protein>
    <recommendedName>
        <fullName evidence="2">GYF domain-containing protein</fullName>
    </recommendedName>
</protein>
<feature type="compositionally biased region" description="Polar residues" evidence="1">
    <location>
        <begin position="1287"/>
        <end position="1300"/>
    </location>
</feature>
<evidence type="ECO:0000313" key="3">
    <source>
        <dbReference type="EMBL" id="KAH8997541.1"/>
    </source>
</evidence>
<feature type="compositionally biased region" description="Low complexity" evidence="1">
    <location>
        <begin position="394"/>
        <end position="403"/>
    </location>
</feature>
<accession>A0AAD4QDW4</accession>
<feature type="region of interest" description="Disordered" evidence="1">
    <location>
        <begin position="956"/>
        <end position="981"/>
    </location>
</feature>
<dbReference type="SMART" id="SM00444">
    <property type="entry name" value="GYF"/>
    <property type="match status" value="1"/>
</dbReference>
<dbReference type="SUPFAM" id="SSF55277">
    <property type="entry name" value="GYF domain"/>
    <property type="match status" value="1"/>
</dbReference>
<comment type="caution">
    <text evidence="3">The sequence shown here is derived from an EMBL/GenBank/DDBJ whole genome shotgun (WGS) entry which is preliminary data.</text>
</comment>
<feature type="domain" description="GYF" evidence="2">
    <location>
        <begin position="1064"/>
        <end position="1115"/>
    </location>
</feature>
<feature type="compositionally biased region" description="Polar residues" evidence="1">
    <location>
        <begin position="512"/>
        <end position="521"/>
    </location>
</feature>
<feature type="compositionally biased region" description="Polar residues" evidence="1">
    <location>
        <begin position="720"/>
        <end position="741"/>
    </location>
</feature>
<dbReference type="InterPro" id="IPR003169">
    <property type="entry name" value="GYF"/>
</dbReference>
<dbReference type="Proteomes" id="UP001201163">
    <property type="component" value="Unassembled WGS sequence"/>
</dbReference>
<gene>
    <name evidence="3" type="ORF">EDB92DRAFT_2052448</name>
</gene>
<feature type="compositionally biased region" description="Polar residues" evidence="1">
    <location>
        <begin position="118"/>
        <end position="130"/>
    </location>
</feature>
<evidence type="ECO:0000313" key="4">
    <source>
        <dbReference type="Proteomes" id="UP001201163"/>
    </source>
</evidence>
<feature type="compositionally biased region" description="Basic and acidic residues" evidence="1">
    <location>
        <begin position="440"/>
        <end position="464"/>
    </location>
</feature>
<feature type="region of interest" description="Disordered" evidence="1">
    <location>
        <begin position="768"/>
        <end position="801"/>
    </location>
</feature>
<name>A0AAD4QDW4_9AGAM</name>
<feature type="compositionally biased region" description="Pro residues" evidence="1">
    <location>
        <begin position="197"/>
        <end position="208"/>
    </location>
</feature>
<dbReference type="EMBL" id="JAKELL010000007">
    <property type="protein sequence ID" value="KAH8997541.1"/>
    <property type="molecule type" value="Genomic_DNA"/>
</dbReference>
<sequence>MSQQSVLLTSSIPVEEGLAHCNEASDRFDVDGRLEQINLKADNLQPVDKTMATTNLPILDPNPTAPSPISSSPVPSVHDSASIHSLPTVQVTEPQESPPLPRSPDVPSLSDDDGVPSVQRSIGSSSSTHFPSPRRGHLSRPTAEGRSPNRISGFFSHLIHRRDPLPPSPSATAHHERTSDTPEESVLPSRASSLVPTPRPSTPPPSLPSPSLSELGLSLSVLTGHLSPSHFNSPPTSGTFLAPHYLLLCHAQGLDVLPLVSPPAPASYALIRRVSFKSVVVMEHRGVLVAISGRRDGVRVYALDEIKKAVEWRLDVEIRREREKQRRAAPSDIFSLEKMAVPRPNPERNISVRRSPSAGTAFFSKVPQPKKPAKTQPQTPPLPICPPPAINYTPSGRPPSYRSPSPPPQPVRQASATSLREARGRSTSVNDVLRGAVPRRPTEVVELDNNRSTDVKSDWMEDSHSDDEAINVVAAGASGSQALDERTSTMMPAESSASNTSGLNRVPPHSNRPLSTATLTPTGFHRAMRPPDLDLSGIRAEPRPSMPPSPTPTLITLRQALLTSPASVPVPVPTMSSRSPRLANPPVLHPDPDDDDENENAGGTPVNEPISFAEALLESRLPDLPPPGTRLPQQAILIAQSHPVATGDEDIPSAPASPGAQSNGTRQSSDTHGSRRPRRRWSVLDGIFATPGGQSEPSLSTPQPRDSQDALVRGGRPAQRSHSPFRSSPTAVAHPQSSETVVNLPPAPVLPHSRFFSRIISNAFSHRRSEDGADSLQHRVDNTDSNARKQQGLTPPHAPPPKLEYVKLPGTKGSLMIKAVETNKKSFLAILCGENGEKVELFAGTYRTALGLSRTFILPDSPRSLELQLQGDDLVEVFLVFSQNVFGLEPATVRVREVRLGRAERRAARRRARELQVDDLLGPDADAPPAVEDTTNVNVNVGFSVPSSVSVTTEVSTGTTLAGGASPSTSQPNVTQRTASGTVPKVEDIAPVPSGPYTTFQQLSFSPNFPLASVVDDYVIPPTYPSFLQYRSVYEPEVNGNADVDLSQVQFTPPGLPVPPAAPPSRWFYRDPKGYVHGPWTLSRMHAWYREALLPPDLPVRREEETEFVLLKDLRQHCVDPSQPFGPTPVRATTGESPVDSSACIGKPLLHPISLLSQPRLFGPPALFYSSRGGHSTAIVDGRGRSVLKDRFFWTSDEDVDGQLLHSGRLGDIKRLEAFDLQDRSVLVAMRQGGFEAVDLTDALLRPADASRDVLPHFTAPPFQMNRRKIFTWRIGSPASSSSSASVTVATLPRNSSRHNLSTRRPGIGPGKSSARQEFGSGDFEGEHSRSEILFLGRRDDSVYLCERDGDTFRVLRLSPLDNS</sequence>
<evidence type="ECO:0000259" key="2">
    <source>
        <dbReference type="PROSITE" id="PS50829"/>
    </source>
</evidence>
<feature type="compositionally biased region" description="Low complexity" evidence="1">
    <location>
        <begin position="67"/>
        <end position="82"/>
    </location>
</feature>
<feature type="region of interest" description="Disordered" evidence="1">
    <location>
        <begin position="492"/>
        <end position="553"/>
    </location>
</feature>
<feature type="compositionally biased region" description="Basic and acidic residues" evidence="1">
    <location>
        <begin position="768"/>
        <end position="782"/>
    </location>
</feature>
<feature type="compositionally biased region" description="Pro residues" evidence="1">
    <location>
        <begin position="378"/>
        <end position="389"/>
    </location>
</feature>
<feature type="region of interest" description="Disordered" evidence="1">
    <location>
        <begin position="54"/>
        <end position="212"/>
    </location>
</feature>
<feature type="compositionally biased region" description="Low complexity" evidence="1">
    <location>
        <begin position="567"/>
        <end position="580"/>
    </location>
</feature>
<organism evidence="3 4">
    <name type="scientific">Lactarius akahatsu</name>
    <dbReference type="NCBI Taxonomy" id="416441"/>
    <lineage>
        <taxon>Eukaryota</taxon>
        <taxon>Fungi</taxon>
        <taxon>Dikarya</taxon>
        <taxon>Basidiomycota</taxon>
        <taxon>Agaricomycotina</taxon>
        <taxon>Agaricomycetes</taxon>
        <taxon>Russulales</taxon>
        <taxon>Russulaceae</taxon>
        <taxon>Lactarius</taxon>
    </lineage>
</organism>
<feature type="compositionally biased region" description="Polar residues" evidence="1">
    <location>
        <begin position="659"/>
        <end position="671"/>
    </location>
</feature>
<evidence type="ECO:0000256" key="1">
    <source>
        <dbReference type="SAM" id="MobiDB-lite"/>
    </source>
</evidence>
<feature type="region of interest" description="Disordered" evidence="1">
    <location>
        <begin position="1278"/>
        <end position="1328"/>
    </location>
</feature>